<dbReference type="EMBL" id="FMZW01000001">
    <property type="protein sequence ID" value="SDC02444.1"/>
    <property type="molecule type" value="Genomic_DNA"/>
</dbReference>
<proteinExistence type="predicted"/>
<evidence type="ECO:0000259" key="1">
    <source>
        <dbReference type="Pfam" id="PF12708"/>
    </source>
</evidence>
<dbReference type="InterPro" id="IPR011050">
    <property type="entry name" value="Pectin_lyase_fold/virulence"/>
</dbReference>
<dbReference type="SUPFAM" id="SSF51126">
    <property type="entry name" value="Pectin lyase-like"/>
    <property type="match status" value="1"/>
</dbReference>
<dbReference type="InterPro" id="IPR012334">
    <property type="entry name" value="Pectin_lyas_fold"/>
</dbReference>
<organism evidence="2 3">
    <name type="scientific">Bradyrhizobium brasilense</name>
    <dbReference type="NCBI Taxonomy" id="1419277"/>
    <lineage>
        <taxon>Bacteria</taxon>
        <taxon>Pseudomonadati</taxon>
        <taxon>Pseudomonadota</taxon>
        <taxon>Alphaproteobacteria</taxon>
        <taxon>Hyphomicrobiales</taxon>
        <taxon>Nitrobacteraceae</taxon>
        <taxon>Bradyrhizobium</taxon>
    </lineage>
</organism>
<dbReference type="RefSeq" id="WP_210189572.1">
    <property type="nucleotide sequence ID" value="NZ_FMZW01000001.1"/>
</dbReference>
<feature type="domain" description="Rhamnogalacturonase A/B/Epimerase-like pectate lyase" evidence="1">
    <location>
        <begin position="183"/>
        <end position="260"/>
    </location>
</feature>
<name>A0A1G6I7F8_9BRAD</name>
<evidence type="ECO:0000313" key="2">
    <source>
        <dbReference type="EMBL" id="SDC02444.1"/>
    </source>
</evidence>
<dbReference type="Gene3D" id="2.160.20.10">
    <property type="entry name" value="Single-stranded right-handed beta-helix, Pectin lyase-like"/>
    <property type="match status" value="1"/>
</dbReference>
<gene>
    <name evidence="2" type="ORF">SAMN05216337_100151</name>
</gene>
<dbReference type="GO" id="GO:0016829">
    <property type="term" value="F:lyase activity"/>
    <property type="evidence" value="ECO:0007669"/>
    <property type="project" value="UniProtKB-KW"/>
</dbReference>
<evidence type="ECO:0000313" key="3">
    <source>
        <dbReference type="Proteomes" id="UP000199245"/>
    </source>
</evidence>
<protein>
    <submittedName>
        <fullName evidence="2">Pectate lyase superfamily protein</fullName>
    </submittedName>
</protein>
<reference evidence="2 3" key="1">
    <citation type="submission" date="2016-10" db="EMBL/GenBank/DDBJ databases">
        <authorList>
            <person name="de Groot N.N."/>
        </authorList>
    </citation>
    <scope>NUCLEOTIDE SEQUENCE [LARGE SCALE GENOMIC DNA]</scope>
    <source>
        <strain evidence="2 3">R5</strain>
    </source>
</reference>
<dbReference type="Pfam" id="PF12708">
    <property type="entry name" value="Pect-lyase_RHGA_epim"/>
    <property type="match status" value="1"/>
</dbReference>
<keyword evidence="2" id="KW-0456">Lyase</keyword>
<accession>A0A1G6I7F8</accession>
<sequence length="713" mass="72322">MTTLFPNYSTGTVTIATNGTTVTGAGTIWSGVNVRPGDTLQVGNFQTIITDVTDENHLVIPPWGGGAQAGANYVIWKNSPQRFAGAQAMDDVSSAVAAWRSLGYFVFVDPALSAPDPSIGEENQYAFQPTTRKYWLKTGGAWVFQGQPGIGDVVAANHLTDVTLTAPGGVARTAADIILDIGNVENYGAKGDNATDDTAAIQAAVNAVIGAGGGTVRLPRGKYKISSAIVATAPVMFVGGGRDATVIRQTNASANGVVFAYPSLILGGGISDLTIEAGAGFQAGSFTGTGSNGIGLLVQNANNLFFSSSIAVNNFSTGIALDGCWYARFYDFQVLCASADGFRIGGDPSIAVAGGNTLVGGKISNVGFTGVNTNSNGIRIRKSGGEFLQCVDSNGQSTGVLIDPSAGDHVAYLFATNVLADTNVNNGWYIDGNAGLVVGINLTECWGAFSTNATGFVITGSNVDGVELIGCRARENGVSGIIVANTPRNVHILGGEVAQNSQVTSNTSPGIDVGANCNIQIVGVRSGNFASVLSNTQAEGIKLGSGVTGQIIGCNLSNAGAGKNAVANGSNSGDLILIGNRPIQALANRSASAVFSGCNTAAVATNTPTYLGANAANGSVNQTAWSVGRAGVITAFSIAVDVAPGASQSFGYELWKNGASTGMTGSISGSGSFSVSVQAPAVNVNPLDSFAIKLITSNGAAAANHRYNVYLDA</sequence>
<dbReference type="Proteomes" id="UP000199245">
    <property type="component" value="Unassembled WGS sequence"/>
</dbReference>
<dbReference type="InterPro" id="IPR024535">
    <property type="entry name" value="RHGA/B-epi-like_pectate_lyase"/>
</dbReference>
<dbReference type="AlphaFoldDB" id="A0A1G6I7F8"/>